<accession>A0ABS4JT34</accession>
<evidence type="ECO:0000313" key="9">
    <source>
        <dbReference type="EMBL" id="MBP2018685.1"/>
    </source>
</evidence>
<sequence length="420" mass="42766">MNSSEPRPLLGVIADDLTGANATGVLLARRGYRTASLTELRWPEASLDEHACVVINTESRAVPAAVARERVATAARLLLLHGRRPYGKRIDSTLRGNLGPELEAVLTALGPGSVAVVTGAFPASGRRTVDGIHYVNGVRLAETAVRNDPLCPVTESHVPTLLRGQTALRVGELRLTTVRGGAGAVAAAIAAMAREGVRLLCADAETDLDILALGQGMAQSGVVCVAADPGPLTAAYAAAVNPASPRRRVLVVAGSVTPLSREQLDALEAETGARLVVVDAAALGQGGQAAASEINRAVDRLAEADPALPVVGVRTSTVLAGTDSAVAARIAAGFAEIAAQALDRLPGGAGLYTSGGDITLAVCRRLGAGAIELKAEVLPLAVHGHLVGGLRPGVSIVTKGGLVGDRMAAVTCVRHILNAQ</sequence>
<dbReference type="InterPro" id="IPR031475">
    <property type="entry name" value="NBD_C"/>
</dbReference>
<reference evidence="9 10" key="1">
    <citation type="submission" date="2021-03" db="EMBL/GenBank/DDBJ databases">
        <title>Genomic Encyclopedia of Type Strains, Phase IV (KMG-IV): sequencing the most valuable type-strain genomes for metagenomic binning, comparative biology and taxonomic classification.</title>
        <authorList>
            <person name="Goeker M."/>
        </authorList>
    </citation>
    <scope>NUCLEOTIDE SEQUENCE [LARGE SCALE GENOMIC DNA]</scope>
    <source>
        <strain evidence="9 10">DSM 27138</strain>
    </source>
</reference>
<feature type="domain" description="Four-carbon acid sugar kinase nucleotide binding" evidence="8">
    <location>
        <begin position="250"/>
        <end position="406"/>
    </location>
</feature>
<keyword evidence="5" id="KW-0067">ATP-binding</keyword>
<evidence type="ECO:0000256" key="3">
    <source>
        <dbReference type="ARBA" id="ARBA00022741"/>
    </source>
</evidence>
<keyword evidence="6" id="KW-0119">Carbohydrate metabolism</keyword>
<name>A0ABS4JT34_9FIRM</name>
<protein>
    <submittedName>
        <fullName evidence="9">Uncharacterized protein YgbK (DUF1537 family)</fullName>
    </submittedName>
</protein>
<evidence type="ECO:0000256" key="5">
    <source>
        <dbReference type="ARBA" id="ARBA00022840"/>
    </source>
</evidence>
<feature type="domain" description="Four-carbon acid sugar kinase N-terminal" evidence="7">
    <location>
        <begin position="10"/>
        <end position="235"/>
    </location>
</feature>
<comment type="similarity">
    <text evidence="1">Belongs to the four-carbon acid sugar kinase family.</text>
</comment>
<dbReference type="EMBL" id="JAGGLG010000016">
    <property type="protein sequence ID" value="MBP2018685.1"/>
    <property type="molecule type" value="Genomic_DNA"/>
</dbReference>
<dbReference type="Gene3D" id="3.40.980.20">
    <property type="entry name" value="Four-carbon acid sugar kinase, nucleotide binding domain"/>
    <property type="match status" value="1"/>
</dbReference>
<dbReference type="InterPro" id="IPR010737">
    <property type="entry name" value="4-carb_acid_sugar_kinase_N"/>
</dbReference>
<evidence type="ECO:0000259" key="8">
    <source>
        <dbReference type="Pfam" id="PF17042"/>
    </source>
</evidence>
<dbReference type="RefSeq" id="WP_209466813.1">
    <property type="nucleotide sequence ID" value="NZ_JAGGLG010000016.1"/>
</dbReference>
<organism evidence="9 10">
    <name type="scientific">Symbiobacterium terraclitae</name>
    <dbReference type="NCBI Taxonomy" id="557451"/>
    <lineage>
        <taxon>Bacteria</taxon>
        <taxon>Bacillati</taxon>
        <taxon>Bacillota</taxon>
        <taxon>Clostridia</taxon>
        <taxon>Eubacteriales</taxon>
        <taxon>Symbiobacteriaceae</taxon>
        <taxon>Symbiobacterium</taxon>
    </lineage>
</organism>
<comment type="caution">
    <text evidence="9">The sequence shown here is derived from an EMBL/GenBank/DDBJ whole genome shotgun (WGS) entry which is preliminary data.</text>
</comment>
<evidence type="ECO:0000313" key="10">
    <source>
        <dbReference type="Proteomes" id="UP001519289"/>
    </source>
</evidence>
<keyword evidence="10" id="KW-1185">Reference proteome</keyword>
<evidence type="ECO:0000256" key="2">
    <source>
        <dbReference type="ARBA" id="ARBA00022679"/>
    </source>
</evidence>
<proteinExistence type="inferred from homology"/>
<keyword evidence="2" id="KW-0808">Transferase</keyword>
<dbReference type="Pfam" id="PF17042">
    <property type="entry name" value="NBD_C"/>
    <property type="match status" value="1"/>
</dbReference>
<dbReference type="SUPFAM" id="SSF142764">
    <property type="entry name" value="YgbK-like"/>
    <property type="match status" value="1"/>
</dbReference>
<gene>
    <name evidence="9" type="ORF">J2Z79_002100</name>
</gene>
<dbReference type="Pfam" id="PF07005">
    <property type="entry name" value="SBD_N"/>
    <property type="match status" value="1"/>
</dbReference>
<evidence type="ECO:0000259" key="7">
    <source>
        <dbReference type="Pfam" id="PF07005"/>
    </source>
</evidence>
<evidence type="ECO:0000256" key="1">
    <source>
        <dbReference type="ARBA" id="ARBA00005715"/>
    </source>
</evidence>
<dbReference type="Proteomes" id="UP001519289">
    <property type="component" value="Unassembled WGS sequence"/>
</dbReference>
<keyword evidence="4" id="KW-0418">Kinase</keyword>
<keyword evidence="3" id="KW-0547">Nucleotide-binding</keyword>
<evidence type="ECO:0000256" key="4">
    <source>
        <dbReference type="ARBA" id="ARBA00022777"/>
    </source>
</evidence>
<evidence type="ECO:0000256" key="6">
    <source>
        <dbReference type="ARBA" id="ARBA00023277"/>
    </source>
</evidence>
<dbReference type="InterPro" id="IPR037051">
    <property type="entry name" value="4-carb_acid_sugar_kinase_N_sf"/>
</dbReference>
<dbReference type="InterPro" id="IPR042213">
    <property type="entry name" value="NBD_C_sf"/>
</dbReference>
<dbReference type="Gene3D" id="3.40.50.10840">
    <property type="entry name" value="Putative sugar-binding, N-terminal domain"/>
    <property type="match status" value="1"/>
</dbReference>